<protein>
    <recommendedName>
        <fullName evidence="3">Phage tail protein</fullName>
    </recommendedName>
</protein>
<dbReference type="Proteomes" id="UP001568358">
    <property type="component" value="Unassembled WGS sequence"/>
</dbReference>
<keyword evidence="2" id="KW-1185">Reference proteome</keyword>
<evidence type="ECO:0000313" key="2">
    <source>
        <dbReference type="Proteomes" id="UP001568358"/>
    </source>
</evidence>
<comment type="caution">
    <text evidence="1">The sequence shown here is derived from an EMBL/GenBank/DDBJ whole genome shotgun (WGS) entry which is preliminary data.</text>
</comment>
<sequence length="177" mass="20357">MQVNIIIEKSRQSEFNALVEDLLASPKEVQKSIISARRKAAKWVRTQIVRSLSKETQIPTSLLRNRVVLSRISIKGEMFIGLNPVSVSRLQPKQTKAGVKAKGGLTVKGAFIVDALDYKPVFKRVSDRAYPVEYQRRDIEKEGQRIIEGEILPKLSDKLYDLLEHELKWRILYKQKK</sequence>
<proteinExistence type="predicted"/>
<evidence type="ECO:0000313" key="1">
    <source>
        <dbReference type="EMBL" id="MEZ6853010.1"/>
    </source>
</evidence>
<organism evidence="1 2">
    <name type="scientific">Halodesulfovibrio aestuarii</name>
    <dbReference type="NCBI Taxonomy" id="126333"/>
    <lineage>
        <taxon>Bacteria</taxon>
        <taxon>Pseudomonadati</taxon>
        <taxon>Thermodesulfobacteriota</taxon>
        <taxon>Desulfovibrionia</taxon>
        <taxon>Desulfovibrionales</taxon>
        <taxon>Desulfovibrionaceae</taxon>
        <taxon>Halodesulfovibrio</taxon>
    </lineage>
</organism>
<name>A0ABV4JQJ0_9BACT</name>
<dbReference type="RefSeq" id="WP_371150181.1">
    <property type="nucleotide sequence ID" value="NZ_JBFSOO010000003.1"/>
</dbReference>
<accession>A0ABV4JQJ0</accession>
<evidence type="ECO:0008006" key="3">
    <source>
        <dbReference type="Google" id="ProtNLM"/>
    </source>
</evidence>
<dbReference type="EMBL" id="JBFSOO010000003">
    <property type="protein sequence ID" value="MEZ6853010.1"/>
    <property type="molecule type" value="Genomic_DNA"/>
</dbReference>
<gene>
    <name evidence="1" type="ORF">AB2Z07_05580</name>
</gene>
<reference evidence="1 2" key="1">
    <citation type="submission" date="2024-07" db="EMBL/GenBank/DDBJ databases">
        <title>Active virus-host system and metabolic interactions in a Lokiarchaeon culture.</title>
        <authorList>
            <person name="Ponce Toledo R.I."/>
            <person name="Rodrigues Oliveira T."/>
            <person name="Schleper C."/>
        </authorList>
    </citation>
    <scope>NUCLEOTIDE SEQUENCE [LARGE SCALE GENOMIC DNA]</scope>
    <source>
        <strain evidence="1 2">B35</strain>
    </source>
</reference>